<reference evidence="3" key="1">
    <citation type="journal article" date="2020" name="bioRxiv">
        <title>A rank-normalized archaeal taxonomy based on genome phylogeny resolves widespread incomplete and uneven classifications.</title>
        <authorList>
            <person name="Rinke C."/>
            <person name="Chuvochina M."/>
            <person name="Mussig A.J."/>
            <person name="Chaumeil P.-A."/>
            <person name="Waite D.W."/>
            <person name="Whitman W.B."/>
            <person name="Parks D.H."/>
            <person name="Hugenholtz P."/>
        </authorList>
    </citation>
    <scope>NUCLEOTIDE SEQUENCE</scope>
    <source>
        <strain evidence="3">UBA12518</strain>
    </source>
</reference>
<dbReference type="Proteomes" id="UP000600363">
    <property type="component" value="Unassembled WGS sequence"/>
</dbReference>
<keyword evidence="1 2" id="KW-0472">Membrane</keyword>
<feature type="transmembrane region" description="Helical" evidence="2">
    <location>
        <begin position="78"/>
        <end position="95"/>
    </location>
</feature>
<feature type="transmembrane region" description="Helical" evidence="2">
    <location>
        <begin position="54"/>
        <end position="71"/>
    </location>
</feature>
<keyword evidence="2" id="KW-0812">Transmembrane</keyword>
<comment type="caution">
    <text evidence="3">The sequence shown here is derived from an EMBL/GenBank/DDBJ whole genome shotgun (WGS) entry which is preliminary data.</text>
</comment>
<keyword evidence="1" id="KW-1003">Cell membrane</keyword>
<evidence type="ECO:0000256" key="2">
    <source>
        <dbReference type="SAM" id="Phobius"/>
    </source>
</evidence>
<evidence type="ECO:0000313" key="3">
    <source>
        <dbReference type="EMBL" id="HIH69532.1"/>
    </source>
</evidence>
<name>A0A832RUI1_9EURY</name>
<proteinExistence type="inferred from homology"/>
<keyword evidence="1" id="KW-0813">Transport</keyword>
<sequence length="203" mass="22034">MEFLSGYRRARLRLFEWRSCLEWEYKLLLALGFAALTGLAAQVVIFLPWTPVPITAQTFAVLVGAVVLGRHWGGVGQLIYVALGAIGVPWFYGMSGGYEHLLGASGGYLLGFVVAAWLVGYLSDTHPSTRRAPSLLGLFLLATVVIYGLGLLQLYAWLCAHSTPPTLLELLIKGVLPFLPGDILKAVLASGCAWAIVPKERFC</sequence>
<feature type="transmembrane region" description="Helical" evidence="2">
    <location>
        <begin position="135"/>
        <end position="158"/>
    </location>
</feature>
<dbReference type="GO" id="GO:0015225">
    <property type="term" value="F:biotin transmembrane transporter activity"/>
    <property type="evidence" value="ECO:0007669"/>
    <property type="project" value="UniProtKB-UniRule"/>
</dbReference>
<keyword evidence="2" id="KW-1133">Transmembrane helix</keyword>
<comment type="similarity">
    <text evidence="1">Belongs to the BioY family.</text>
</comment>
<dbReference type="InterPro" id="IPR003784">
    <property type="entry name" value="BioY"/>
</dbReference>
<evidence type="ECO:0000313" key="4">
    <source>
        <dbReference type="Proteomes" id="UP000600363"/>
    </source>
</evidence>
<feature type="transmembrane region" description="Helical" evidence="2">
    <location>
        <begin position="101"/>
        <end position="123"/>
    </location>
</feature>
<dbReference type="GO" id="GO:0005886">
    <property type="term" value="C:plasma membrane"/>
    <property type="evidence" value="ECO:0007669"/>
    <property type="project" value="UniProtKB-SubCell"/>
</dbReference>
<dbReference type="Gene3D" id="1.10.1760.20">
    <property type="match status" value="1"/>
</dbReference>
<comment type="subcellular location">
    <subcellularLocation>
        <location evidence="1">Cell membrane</location>
        <topology evidence="1">Multi-pass membrane protein</topology>
    </subcellularLocation>
</comment>
<dbReference type="PIRSF" id="PIRSF016661">
    <property type="entry name" value="BioY"/>
    <property type="match status" value="1"/>
</dbReference>
<dbReference type="Pfam" id="PF02632">
    <property type="entry name" value="BioY"/>
    <property type="match status" value="1"/>
</dbReference>
<dbReference type="PANTHER" id="PTHR34295">
    <property type="entry name" value="BIOTIN TRANSPORTER BIOY"/>
    <property type="match status" value="1"/>
</dbReference>
<gene>
    <name evidence="3" type="ORF">HA299_02755</name>
</gene>
<accession>A0A832RUI1</accession>
<protein>
    <submittedName>
        <fullName evidence="3">Biotin transporter BioY</fullName>
    </submittedName>
</protein>
<feature type="transmembrane region" description="Helical" evidence="2">
    <location>
        <begin position="27"/>
        <end position="48"/>
    </location>
</feature>
<dbReference type="PANTHER" id="PTHR34295:SF1">
    <property type="entry name" value="BIOTIN TRANSPORTER BIOY"/>
    <property type="match status" value="1"/>
</dbReference>
<evidence type="ECO:0000256" key="1">
    <source>
        <dbReference type="PIRNR" id="PIRNR016661"/>
    </source>
</evidence>
<dbReference type="AlphaFoldDB" id="A0A832RUI1"/>
<organism evidence="3 4">
    <name type="scientific">Methermicoccus shengliensis</name>
    <dbReference type="NCBI Taxonomy" id="660064"/>
    <lineage>
        <taxon>Archaea</taxon>
        <taxon>Methanobacteriati</taxon>
        <taxon>Methanobacteriota</taxon>
        <taxon>Stenosarchaea group</taxon>
        <taxon>Methanomicrobia</taxon>
        <taxon>Methanosarcinales</taxon>
        <taxon>Methermicoccaceae</taxon>
        <taxon>Methermicoccus</taxon>
    </lineage>
</organism>
<dbReference type="EMBL" id="DUIH01000011">
    <property type="protein sequence ID" value="HIH69532.1"/>
    <property type="molecule type" value="Genomic_DNA"/>
</dbReference>